<accession>A0A090VXS6</accession>
<keyword evidence="3" id="KW-1185">Reference proteome</keyword>
<name>A0A090VXS6_PSEVU</name>
<comment type="caution">
    <text evidence="2">The sequence shown here is derived from an EMBL/GenBank/DDBJ whole genome shotgun (WGS) entry which is preliminary data.</text>
</comment>
<dbReference type="EMBL" id="BBMZ01000026">
    <property type="protein sequence ID" value="GAL60017.1"/>
    <property type="molecule type" value="Genomic_DNA"/>
</dbReference>
<gene>
    <name evidence="2" type="ORF">EV102420_26_00370</name>
</gene>
<evidence type="ECO:0000313" key="3">
    <source>
        <dbReference type="Proteomes" id="UP000029462"/>
    </source>
</evidence>
<organism evidence="2 3">
    <name type="scientific">Pseudescherichia vulneris NBRC 102420</name>
    <dbReference type="NCBI Taxonomy" id="1115515"/>
    <lineage>
        <taxon>Bacteria</taxon>
        <taxon>Pseudomonadati</taxon>
        <taxon>Pseudomonadota</taxon>
        <taxon>Gammaproteobacteria</taxon>
        <taxon>Enterobacterales</taxon>
        <taxon>Enterobacteriaceae</taxon>
        <taxon>Pseudescherichia</taxon>
    </lineage>
</organism>
<sequence>MRPASSNFIPAPPFRKGIFSSQSDSANGTDGSMGAAFVGAKSREEELSAIADGALKFDVGDNPSGPLIRTVKVA</sequence>
<evidence type="ECO:0000256" key="1">
    <source>
        <dbReference type="SAM" id="MobiDB-lite"/>
    </source>
</evidence>
<dbReference type="AlphaFoldDB" id="A0A090VXS6"/>
<feature type="compositionally biased region" description="Polar residues" evidence="1">
    <location>
        <begin position="19"/>
        <end position="30"/>
    </location>
</feature>
<reference evidence="2 3" key="1">
    <citation type="submission" date="2014-09" db="EMBL/GenBank/DDBJ databases">
        <title>Whole genome shotgun sequence of Escherichia vulneris NBRC 102420.</title>
        <authorList>
            <person name="Yoshida Y."/>
            <person name="Hosoyama A."/>
            <person name="Tsuchikane K."/>
            <person name="Ohji S."/>
            <person name="Ichikawa N."/>
            <person name="Kimura A."/>
            <person name="Yamazoe A."/>
            <person name="Ezaki T."/>
            <person name="Fujita N."/>
        </authorList>
    </citation>
    <scope>NUCLEOTIDE SEQUENCE [LARGE SCALE GENOMIC DNA]</scope>
    <source>
        <strain evidence="2 3">NBRC 102420</strain>
    </source>
</reference>
<dbReference type="Proteomes" id="UP000029462">
    <property type="component" value="Unassembled WGS sequence"/>
</dbReference>
<feature type="region of interest" description="Disordered" evidence="1">
    <location>
        <begin position="1"/>
        <end position="30"/>
    </location>
</feature>
<evidence type="ECO:0000313" key="2">
    <source>
        <dbReference type="EMBL" id="GAL60017.1"/>
    </source>
</evidence>
<protein>
    <submittedName>
        <fullName evidence="2">Uncharacterized protein</fullName>
    </submittedName>
</protein>
<proteinExistence type="predicted"/>